<organism evidence="1 2">
    <name type="scientific">Deinococcus taklimakanensis</name>
    <dbReference type="NCBI Taxonomy" id="536443"/>
    <lineage>
        <taxon>Bacteria</taxon>
        <taxon>Thermotogati</taxon>
        <taxon>Deinococcota</taxon>
        <taxon>Deinococci</taxon>
        <taxon>Deinococcales</taxon>
        <taxon>Deinococcaceae</taxon>
        <taxon>Deinococcus</taxon>
    </lineage>
</organism>
<accession>A0ABW5P2S0</accession>
<dbReference type="RefSeq" id="WP_386844370.1">
    <property type="nucleotide sequence ID" value="NZ_JBHUMK010000029.1"/>
</dbReference>
<evidence type="ECO:0000313" key="1">
    <source>
        <dbReference type="EMBL" id="MFD2609196.1"/>
    </source>
</evidence>
<comment type="caution">
    <text evidence="1">The sequence shown here is derived from an EMBL/GenBank/DDBJ whole genome shotgun (WGS) entry which is preliminary data.</text>
</comment>
<dbReference type="EMBL" id="JBHUMK010000029">
    <property type="protein sequence ID" value="MFD2609196.1"/>
    <property type="molecule type" value="Genomic_DNA"/>
</dbReference>
<evidence type="ECO:0000313" key="2">
    <source>
        <dbReference type="Proteomes" id="UP001597475"/>
    </source>
</evidence>
<sequence>MLLLRAFEQEHALAHGFKDTEALIDYSIGVGSLMELRLTSTGRLL</sequence>
<reference evidence="2" key="1">
    <citation type="journal article" date="2019" name="Int. J. Syst. Evol. Microbiol.">
        <title>The Global Catalogue of Microorganisms (GCM) 10K type strain sequencing project: providing services to taxonomists for standard genome sequencing and annotation.</title>
        <authorList>
            <consortium name="The Broad Institute Genomics Platform"/>
            <consortium name="The Broad Institute Genome Sequencing Center for Infectious Disease"/>
            <person name="Wu L."/>
            <person name="Ma J."/>
        </authorList>
    </citation>
    <scope>NUCLEOTIDE SEQUENCE [LARGE SCALE GENOMIC DNA]</scope>
    <source>
        <strain evidence="2">KCTC 33842</strain>
    </source>
</reference>
<keyword evidence="2" id="KW-1185">Reference proteome</keyword>
<gene>
    <name evidence="1" type="ORF">ACFSR9_07060</name>
</gene>
<dbReference type="Proteomes" id="UP001597475">
    <property type="component" value="Unassembled WGS sequence"/>
</dbReference>
<protein>
    <submittedName>
        <fullName evidence="1">Uncharacterized protein</fullName>
    </submittedName>
</protein>
<name>A0ABW5P2S0_9DEIO</name>
<proteinExistence type="predicted"/>